<evidence type="ECO:0000256" key="1">
    <source>
        <dbReference type="ARBA" id="ARBA00006545"/>
    </source>
</evidence>
<feature type="compositionally biased region" description="Low complexity" evidence="2">
    <location>
        <begin position="1701"/>
        <end position="1711"/>
    </location>
</feature>
<dbReference type="Proteomes" id="UP001363151">
    <property type="component" value="Unassembled WGS sequence"/>
</dbReference>
<feature type="compositionally biased region" description="Low complexity" evidence="2">
    <location>
        <begin position="706"/>
        <end position="723"/>
    </location>
</feature>
<protein>
    <submittedName>
        <fullName evidence="3">Vacuolar protein sorting-associated protein</fullName>
    </submittedName>
</protein>
<name>A0ABR1G3F2_AURAN</name>
<keyword evidence="4" id="KW-1185">Reference proteome</keyword>
<evidence type="ECO:0000313" key="3">
    <source>
        <dbReference type="EMBL" id="KAK7242850.1"/>
    </source>
</evidence>
<feature type="region of interest" description="Disordered" evidence="2">
    <location>
        <begin position="200"/>
        <end position="223"/>
    </location>
</feature>
<evidence type="ECO:0000313" key="4">
    <source>
        <dbReference type="Proteomes" id="UP001363151"/>
    </source>
</evidence>
<feature type="compositionally biased region" description="Basic residues" evidence="2">
    <location>
        <begin position="900"/>
        <end position="915"/>
    </location>
</feature>
<feature type="region of interest" description="Disordered" evidence="2">
    <location>
        <begin position="706"/>
        <end position="764"/>
    </location>
</feature>
<dbReference type="PANTHER" id="PTHR16166">
    <property type="entry name" value="VACUOLAR PROTEIN SORTING-ASSOCIATED PROTEIN VPS13"/>
    <property type="match status" value="1"/>
</dbReference>
<organism evidence="3 4">
    <name type="scientific">Aureococcus anophagefferens</name>
    <name type="common">Harmful bloom alga</name>
    <dbReference type="NCBI Taxonomy" id="44056"/>
    <lineage>
        <taxon>Eukaryota</taxon>
        <taxon>Sar</taxon>
        <taxon>Stramenopiles</taxon>
        <taxon>Ochrophyta</taxon>
        <taxon>Pelagophyceae</taxon>
        <taxon>Pelagomonadales</taxon>
        <taxon>Pelagomonadaceae</taxon>
        <taxon>Aureococcus</taxon>
    </lineage>
</organism>
<feature type="compositionally biased region" description="Basic and acidic residues" evidence="2">
    <location>
        <begin position="208"/>
        <end position="222"/>
    </location>
</feature>
<proteinExistence type="inferred from homology"/>
<feature type="region of interest" description="Disordered" evidence="2">
    <location>
        <begin position="897"/>
        <end position="960"/>
    </location>
</feature>
<feature type="region of interest" description="Disordered" evidence="2">
    <location>
        <begin position="772"/>
        <end position="791"/>
    </location>
</feature>
<dbReference type="EMBL" id="JBBJCI010000140">
    <property type="protein sequence ID" value="KAK7242850.1"/>
    <property type="molecule type" value="Genomic_DNA"/>
</dbReference>
<feature type="region of interest" description="Disordered" evidence="2">
    <location>
        <begin position="1833"/>
        <end position="1871"/>
    </location>
</feature>
<evidence type="ECO:0000256" key="2">
    <source>
        <dbReference type="SAM" id="MobiDB-lite"/>
    </source>
</evidence>
<feature type="compositionally biased region" description="Low complexity" evidence="2">
    <location>
        <begin position="558"/>
        <end position="569"/>
    </location>
</feature>
<comment type="similarity">
    <text evidence="1">Belongs to the VPS13 family.</text>
</comment>
<feature type="compositionally biased region" description="Basic and acidic residues" evidence="2">
    <location>
        <begin position="1729"/>
        <end position="1739"/>
    </location>
</feature>
<reference evidence="3 4" key="1">
    <citation type="submission" date="2024-03" db="EMBL/GenBank/DDBJ databases">
        <title>Aureococcus anophagefferens CCMP1851 and Kratosvirus quantuckense: Draft genome of a second virus-susceptible host strain in the model system.</title>
        <authorList>
            <person name="Chase E."/>
            <person name="Truchon A.R."/>
            <person name="Schepens W."/>
            <person name="Wilhelm S.W."/>
        </authorList>
    </citation>
    <scope>NUCLEOTIDE SEQUENCE [LARGE SCALE GENOMIC DNA]</scope>
    <source>
        <strain evidence="3 4">CCMP1851</strain>
    </source>
</reference>
<dbReference type="PANTHER" id="PTHR16166:SF93">
    <property type="entry name" value="INTERMEMBRANE LIPID TRANSFER PROTEIN VPS13"/>
    <property type="match status" value="1"/>
</dbReference>
<feature type="region of interest" description="Disordered" evidence="2">
    <location>
        <begin position="550"/>
        <end position="569"/>
    </location>
</feature>
<feature type="compositionally biased region" description="Low complexity" evidence="2">
    <location>
        <begin position="1719"/>
        <end position="1728"/>
    </location>
</feature>
<dbReference type="InterPro" id="IPR026847">
    <property type="entry name" value="VPS13"/>
</dbReference>
<accession>A0ABR1G3F2</accession>
<gene>
    <name evidence="3" type="ORF">SO694_00015446</name>
</gene>
<comment type="caution">
    <text evidence="3">The sequence shown here is derived from an EMBL/GenBank/DDBJ whole genome shotgun (WGS) entry which is preliminary data.</text>
</comment>
<feature type="compositionally biased region" description="Basic and acidic residues" evidence="2">
    <location>
        <begin position="730"/>
        <end position="741"/>
    </location>
</feature>
<feature type="region of interest" description="Disordered" evidence="2">
    <location>
        <begin position="1701"/>
        <end position="1739"/>
    </location>
</feature>
<sequence length="1966" mass="206284">MLALWPLGGLALVALALYGVAFPRGRASRSRSRRRASARSVSFAKPDLAARFEARDLRGDGRGAGAASVAFSLTRFGVEVLAGGARETTLARARRRLGGGARRAMIREGVLELAFDGYKKDRGFPVFTATLKETRFVYEHHFIAEAVVGFLFGGFRRAQRCVPRRPVDAYATFFEHWQSELVVDFGDVVWEQRGAAGPRAASVADAESADHARRHGDDDASRCTRRSAGPFCRRRGAGPPRRLAEPCELRYDRRATFATSDFDAAPYESASEASLAGKEGPVDVCGDGADARALLDVVAALARDDPAPGAPEAVVMLWAASPWAADLGRVDLSPPAHADSRGTFAARVVVRAHALAFRARAAAPRAELARGVDAGRGIAVSAEDHFGAEEEQPAVTLDGALLVAGDEDHFSRAPPARTTSRDAAPEPDDDDVREARPWSVEISLGPLLVFRNGLPVPLAWELVGGGRRRGVLPADAEAPYRGDAPSVSLRVRIANYAWSPPLEIALRDVFDAANAAARAPPAAGREGKPPLVARVMLRLDALDATLQAPAGVERARAPSRASSSPSTRRAPWLGCRAALQNLLDVAATYGACADDLDALLDPPPRLRVCHALEATLDAQDRAPPVAFATDAARARALVADWGAVVPWDPCAAARRVATEPIRVVFCDASKAPVDLPPPAVRVSSRGFETSAPLALPCVDAASGRLGARRSSSARSGRAAAGGAARRRRRARDDDGALRGVDDADSGGKSAPHTHRAAREADAAAASLSLNCPRPRGACPRPTSSPWPSRADGAGARAARFATLLPRVTVRNGLADCVLEVGQVAVDGGDHAPAQRALPTAAAGGRRTGDDTLAVVERADERWPPYRIANGTSRVVRYRQKLGSATFGLAVAISTGELAAGRRRRRRRRRRARPRRPVAGPRGPRGDAHGGPGRRRARARGQSGGAAETSPTFAAKRPSSTLGAAAETLEKNAHSLRDALVGGAASALLGGDPKAPRRKSTYASEAYESAQSTAKYLGSKVHKGARKMGVVAASHEEQTVAPWTELRPNDEHVYAWERPLDAIGYGSKSYRRALQVEFYDATRDEWGSNLNVPLDALSTAAAPSKEAKLRRAAGAAAPDLGAAGLDYRPVERRHPYLPETWVGGVAAVDASTAVLYVFGDAKRSFLAAVADLRTEARDGNPVEPRCVAFVAPGRPVSAPAKKGLGYKMTRWTHGDDGEAPSRDELRDAIDADFEGRGPLVESDECPVVLFVFLELKRRYAGAEVVSVEVWSERLSALPLVTRLVAEEFLVPDAGGGFSTAGYALADRDADADRASSPYVCVASPKDGVLASLKAKDAAAARRWVADLRDAVDGAGRVDARLTLDDVASSSRVVCVVRADGPTKVLEISEEGAVRLHALDVRLTLKGGLTSTGRAEVARAFGGTSQVDAAAAAVGQLDATALGVDALLIDDAYAATAESLGRRVARHYALNLLRQVHRVCGSLDLVTKTPLHVARAVGGGLGDFLWRPVEGAATGSALGLASGVARGTGALIGGVYDGSLGAVSSLTAGVGATVAALSMDSNYVAKRAISRAAEQNAKKGRKGGSEAVAREVYRGASELGAGIFDGLTGVVVEPYRAASSGGDAAAIARATARGLLGVAVKPAVGLLDLANRGVEGVRVAGKVVHDTFQEAAPRRRAPPRAPQQRRRRAAVCAAAPAAGVACGDGDGASATRGRGAGRRGGAPSRATAPRVSDRRVCGARDGSDDEGDVLVAYVEDAVAGLERRCCDAVWEARLDGVFGRRPAGGGDDVRVLVRDGPADGDGGRRLAIGDAAVALEARLAQRLARPLGAARARALPPRRAAGARGGRRALARQPAARVRRARLGDPPALPGAGRRYDRRRRVAALAGADATLLADDARRGATERLPAALRPDELRRAARFEAARALGAVRVRLAPGARADYAGERWLRDDGDLDALVLLFPTEGAARA</sequence>
<feature type="region of interest" description="Disordered" evidence="2">
    <location>
        <begin position="410"/>
        <end position="435"/>
    </location>
</feature>